<dbReference type="SUPFAM" id="SSF143975">
    <property type="entry name" value="IlvD/EDD N-terminal domain-like"/>
    <property type="match status" value="1"/>
</dbReference>
<feature type="domain" description="Dihydroxy-acid/6-phosphogluconate dehydratase N-terminal" evidence="17">
    <location>
        <begin position="63"/>
        <end position="390"/>
    </location>
</feature>
<evidence type="ECO:0000256" key="6">
    <source>
        <dbReference type="ARBA" id="ARBA00022842"/>
    </source>
</evidence>
<dbReference type="GO" id="GO:0051537">
    <property type="term" value="F:2 iron, 2 sulfur cluster binding"/>
    <property type="evidence" value="ECO:0007669"/>
    <property type="project" value="UniProtKB-KW"/>
</dbReference>
<dbReference type="InterPro" id="IPR020558">
    <property type="entry name" value="DiOHA_6PGluconate_deHydtase_CS"/>
</dbReference>
<dbReference type="PANTHER" id="PTHR21000">
    <property type="entry name" value="DIHYDROXY-ACID DEHYDRATASE DAD"/>
    <property type="match status" value="1"/>
</dbReference>
<dbReference type="SUPFAM" id="SSF52016">
    <property type="entry name" value="LeuD/IlvD-like"/>
    <property type="match status" value="1"/>
</dbReference>
<dbReference type="GO" id="GO:0046872">
    <property type="term" value="F:metal ion binding"/>
    <property type="evidence" value="ECO:0007669"/>
    <property type="project" value="UniProtKB-KW"/>
</dbReference>
<dbReference type="GeneID" id="73381239"/>
<dbReference type="InterPro" id="IPR004404">
    <property type="entry name" value="DihydroxyA_deHydtase"/>
</dbReference>
<keyword evidence="20" id="KW-1185">Reference proteome</keyword>
<proteinExistence type="inferred from homology"/>
<keyword evidence="5" id="KW-0479">Metal-binding</keyword>
<dbReference type="PANTHER" id="PTHR21000:SF5">
    <property type="entry name" value="DIHYDROXY-ACID DEHYDRATASE, MITOCHONDRIAL"/>
    <property type="match status" value="1"/>
</dbReference>
<dbReference type="Gene3D" id="3.50.30.80">
    <property type="entry name" value="IlvD/EDD C-terminal domain-like"/>
    <property type="match status" value="1"/>
</dbReference>
<comment type="catalytic activity">
    <reaction evidence="16">
        <text>(2R,3R)-2,3-dihydroxy-3-methylpentanoate = (S)-3-methyl-2-oxopentanoate + H2O</text>
        <dbReference type="Rhea" id="RHEA:27694"/>
        <dbReference type="ChEBI" id="CHEBI:15377"/>
        <dbReference type="ChEBI" id="CHEBI:35146"/>
        <dbReference type="ChEBI" id="CHEBI:49258"/>
        <dbReference type="EC" id="4.2.1.9"/>
    </reaction>
    <physiologicalReaction direction="left-to-right" evidence="16">
        <dbReference type="Rhea" id="RHEA:27695"/>
    </physiologicalReaction>
</comment>
<keyword evidence="10" id="KW-0100">Branched-chain amino acid biosynthesis</keyword>
<dbReference type="GO" id="GO:0004160">
    <property type="term" value="F:dihydroxy-acid dehydratase activity"/>
    <property type="evidence" value="ECO:0007669"/>
    <property type="project" value="UniProtKB-EC"/>
</dbReference>
<dbReference type="InterPro" id="IPR037237">
    <property type="entry name" value="IlvD/EDD_N"/>
</dbReference>
<comment type="cofactor">
    <cofactor evidence="1">
        <name>Mg(2+)</name>
        <dbReference type="ChEBI" id="CHEBI:18420"/>
    </cofactor>
</comment>
<evidence type="ECO:0000256" key="15">
    <source>
        <dbReference type="ARBA" id="ARBA00034078"/>
    </source>
</evidence>
<comment type="catalytic activity">
    <reaction evidence="11">
        <text>(2R)-2,3-dihydroxy-3-methylbutanoate = 3-methyl-2-oxobutanoate + H2O</text>
        <dbReference type="Rhea" id="RHEA:24809"/>
        <dbReference type="ChEBI" id="CHEBI:11851"/>
        <dbReference type="ChEBI" id="CHEBI:15377"/>
        <dbReference type="ChEBI" id="CHEBI:49072"/>
        <dbReference type="EC" id="4.2.1.9"/>
    </reaction>
    <physiologicalReaction direction="left-to-right" evidence="11">
        <dbReference type="Rhea" id="RHEA:24810"/>
    </physiologicalReaction>
</comment>
<evidence type="ECO:0000256" key="2">
    <source>
        <dbReference type="ARBA" id="ARBA00006486"/>
    </source>
</evidence>
<evidence type="ECO:0000256" key="7">
    <source>
        <dbReference type="ARBA" id="ARBA00023004"/>
    </source>
</evidence>
<comment type="pathway">
    <text evidence="12">Amino-acid biosynthesis; L-valine biosynthesis; L-valine from pyruvate: step 3/4.</text>
</comment>
<dbReference type="HAMAP" id="MF_00012">
    <property type="entry name" value="IlvD"/>
    <property type="match status" value="1"/>
</dbReference>
<evidence type="ECO:0000256" key="9">
    <source>
        <dbReference type="ARBA" id="ARBA00023239"/>
    </source>
</evidence>
<dbReference type="InterPro" id="IPR050165">
    <property type="entry name" value="DHAD_IlvD/Edd"/>
</dbReference>
<keyword evidence="6" id="KW-0460">Magnesium</keyword>
<evidence type="ECO:0000256" key="10">
    <source>
        <dbReference type="ARBA" id="ARBA00023304"/>
    </source>
</evidence>
<protein>
    <recommendedName>
        <fullName evidence="14">dihydroxy-acid dehydratase</fullName>
        <ecNumber evidence="14">4.2.1.9</ecNumber>
    </recommendedName>
</protein>
<reference evidence="19" key="1">
    <citation type="journal article" date="2022" name="DNA Res.">
        <title>Genome analysis of five recently described species of the CUG-Ser clade uncovers Candida theae as a new hybrid lineage with pathogenic potential in the Candida parapsilosis species complex.</title>
        <authorList>
            <person name="Mixao V."/>
            <person name="Del Olmo V."/>
            <person name="Hegedusova E."/>
            <person name="Saus E."/>
            <person name="Pryszcz L."/>
            <person name="Cillingova A."/>
            <person name="Nosek J."/>
            <person name="Gabaldon T."/>
        </authorList>
    </citation>
    <scope>NUCLEOTIDE SEQUENCE</scope>
    <source>
        <strain evidence="19">CBS 10844</strain>
    </source>
</reference>
<dbReference type="EMBL" id="JAHUZD010000124">
    <property type="protein sequence ID" value="KAI3403579.1"/>
    <property type="molecule type" value="Genomic_DNA"/>
</dbReference>
<evidence type="ECO:0000256" key="3">
    <source>
        <dbReference type="ARBA" id="ARBA00022605"/>
    </source>
</evidence>
<dbReference type="FunFam" id="3.50.30.80:FF:000001">
    <property type="entry name" value="Dihydroxy-acid dehydratase"/>
    <property type="match status" value="1"/>
</dbReference>
<evidence type="ECO:0000259" key="18">
    <source>
        <dbReference type="Pfam" id="PF24877"/>
    </source>
</evidence>
<keyword evidence="8" id="KW-0411">Iron-sulfur</keyword>
<evidence type="ECO:0000256" key="16">
    <source>
        <dbReference type="ARBA" id="ARBA00052865"/>
    </source>
</evidence>
<comment type="cofactor">
    <cofactor evidence="15">
        <name>[2Fe-2S] cluster</name>
        <dbReference type="ChEBI" id="CHEBI:190135"/>
    </cofactor>
</comment>
<keyword evidence="3" id="KW-0028">Amino-acid biosynthesis</keyword>
<keyword evidence="7" id="KW-0408">Iron</keyword>
<keyword evidence="9" id="KW-0456">Lyase</keyword>
<keyword evidence="4" id="KW-0001">2Fe-2S</keyword>
<dbReference type="InterPro" id="IPR000581">
    <property type="entry name" value="ILV_EDD_N"/>
</dbReference>
<evidence type="ECO:0000313" key="20">
    <source>
        <dbReference type="Proteomes" id="UP001202479"/>
    </source>
</evidence>
<accession>A0AAI9WX33</accession>
<dbReference type="EC" id="4.2.1.9" evidence="14"/>
<dbReference type="Pfam" id="PF24877">
    <property type="entry name" value="ILV_EDD_C"/>
    <property type="match status" value="1"/>
</dbReference>
<evidence type="ECO:0000259" key="17">
    <source>
        <dbReference type="Pfam" id="PF00920"/>
    </source>
</evidence>
<evidence type="ECO:0000256" key="5">
    <source>
        <dbReference type="ARBA" id="ARBA00022723"/>
    </source>
</evidence>
<evidence type="ECO:0000256" key="1">
    <source>
        <dbReference type="ARBA" id="ARBA00001946"/>
    </source>
</evidence>
<comment type="similarity">
    <text evidence="2">Belongs to the IlvD/Edd family.</text>
</comment>
<evidence type="ECO:0000256" key="13">
    <source>
        <dbReference type="ARBA" id="ARBA00029437"/>
    </source>
</evidence>
<evidence type="ECO:0000256" key="8">
    <source>
        <dbReference type="ARBA" id="ARBA00023014"/>
    </source>
</evidence>
<dbReference type="InterPro" id="IPR042096">
    <property type="entry name" value="Dihydro-acid_dehy_C"/>
</dbReference>
<dbReference type="PROSITE" id="PS00886">
    <property type="entry name" value="ILVD_EDD_1"/>
    <property type="match status" value="1"/>
</dbReference>
<name>A0AAI9WX33_9ASCO</name>
<evidence type="ECO:0000256" key="11">
    <source>
        <dbReference type="ARBA" id="ARBA00029304"/>
    </source>
</evidence>
<evidence type="ECO:0000256" key="12">
    <source>
        <dbReference type="ARBA" id="ARBA00029436"/>
    </source>
</evidence>
<evidence type="ECO:0000256" key="14">
    <source>
        <dbReference type="ARBA" id="ARBA00029490"/>
    </source>
</evidence>
<evidence type="ECO:0000313" key="19">
    <source>
        <dbReference type="EMBL" id="KAI3403579.1"/>
    </source>
</evidence>
<dbReference type="NCBIfam" id="TIGR00110">
    <property type="entry name" value="ilvD"/>
    <property type="match status" value="1"/>
</dbReference>
<comment type="caution">
    <text evidence="19">The sequence shown here is derived from an EMBL/GenBank/DDBJ whole genome shotgun (WGS) entry which is preliminary data.</text>
</comment>
<sequence length="597" mass="63779">MSFANTTRRCIRNFTVTATRYEASKPKTLKLNKHSAVVTEDPSQGASQAMLYATGFNDEDFSRAQIGVGSVWWTGNPCNIHLMDLNNMCSESVNKAGLKAMQFNSIGVSDGITNGTEGMKYSLQSREIIADSFETMTMAQLYDGNIAIPSCDKNMPGVLMAMGRHNRPAIMVYGGTILPGSPTCGGSKTNPAIADKIDIISAFQSYGQYLSKQINEEERIDIVKHACPGPGACGGMYTANTMASAAEVLGLTLPYSSSAPAVSKEKAAECASIGDAIKNLLELDLKPRDILTKKSFENAIVYIIATGGSTNAVLHLIAIASSFDIELTVDDFQRLSDSTPLLADFKPSGKYVMADLQNIGGTPAVMKFLLEKGMIDGSQLTVTGKTIAENLANVSGLPEGQQIIHTLENPLKPTGHLQILKGTLAPGSAVAKITGKEGTYFKGKARVFDEEHAFITALENGEIKKGEKTVCVIRYEGPKGGPGMPEMLKPSSALMGYGLGKDVALLTDGRFSGGSHGFLIGHIVPEAAEGGPIALVENGDEIVIDADNNIIDLLVSEEELAKRKEKWSPPEPRYKRGTLFKYAKLVSDASKGCVTDL</sequence>
<dbReference type="GO" id="GO:0008652">
    <property type="term" value="P:amino acid biosynthetic process"/>
    <property type="evidence" value="ECO:0007669"/>
    <property type="project" value="UniProtKB-KW"/>
</dbReference>
<organism evidence="19 20">
    <name type="scientific">Candida oxycetoniae</name>
    <dbReference type="NCBI Taxonomy" id="497107"/>
    <lineage>
        <taxon>Eukaryota</taxon>
        <taxon>Fungi</taxon>
        <taxon>Dikarya</taxon>
        <taxon>Ascomycota</taxon>
        <taxon>Saccharomycotina</taxon>
        <taxon>Pichiomycetes</taxon>
        <taxon>Debaryomycetaceae</taxon>
        <taxon>Candida/Lodderomyces clade</taxon>
        <taxon>Candida</taxon>
    </lineage>
</organism>
<dbReference type="GO" id="GO:0005739">
    <property type="term" value="C:mitochondrion"/>
    <property type="evidence" value="ECO:0007669"/>
    <property type="project" value="TreeGrafter"/>
</dbReference>
<dbReference type="NCBIfam" id="NF002068">
    <property type="entry name" value="PRK00911.1"/>
    <property type="match status" value="1"/>
</dbReference>
<gene>
    <name evidence="19" type="ORF">KGF56_003624</name>
</gene>
<dbReference type="GO" id="GO:0009082">
    <property type="term" value="P:branched-chain amino acid biosynthetic process"/>
    <property type="evidence" value="ECO:0007669"/>
    <property type="project" value="UniProtKB-KW"/>
</dbReference>
<dbReference type="AlphaFoldDB" id="A0AAI9WX33"/>
<feature type="domain" description="Dihydroxy-acid/6-phosphogluconate dehydratase C-terminal" evidence="18">
    <location>
        <begin position="402"/>
        <end position="593"/>
    </location>
</feature>
<dbReference type="Proteomes" id="UP001202479">
    <property type="component" value="Unassembled WGS sequence"/>
</dbReference>
<comment type="pathway">
    <text evidence="13">Amino-acid biosynthesis; L-isoleucine biosynthesis; L-isoleucine from 2-oxobutanoate: step 3/4.</text>
</comment>
<dbReference type="RefSeq" id="XP_049179326.1">
    <property type="nucleotide sequence ID" value="XM_049324976.1"/>
</dbReference>
<dbReference type="PROSITE" id="PS00887">
    <property type="entry name" value="ILVD_EDD_2"/>
    <property type="match status" value="1"/>
</dbReference>
<dbReference type="Pfam" id="PF00920">
    <property type="entry name" value="ILVD_EDD_N"/>
    <property type="match status" value="1"/>
</dbReference>
<dbReference type="InterPro" id="IPR056740">
    <property type="entry name" value="ILV_EDD_C"/>
</dbReference>
<evidence type="ECO:0000256" key="4">
    <source>
        <dbReference type="ARBA" id="ARBA00022714"/>
    </source>
</evidence>